<evidence type="ECO:0000313" key="2">
    <source>
        <dbReference type="EMBL" id="CAB4922594.1"/>
    </source>
</evidence>
<dbReference type="AlphaFoldDB" id="A0A6J7HRA3"/>
<reference evidence="2" key="1">
    <citation type="submission" date="2020-05" db="EMBL/GenBank/DDBJ databases">
        <authorList>
            <person name="Chiriac C."/>
            <person name="Salcher M."/>
            <person name="Ghai R."/>
            <person name="Kavagutti S V."/>
        </authorList>
    </citation>
    <scope>NUCLEOTIDE SEQUENCE</scope>
</reference>
<evidence type="ECO:0000256" key="1">
    <source>
        <dbReference type="SAM" id="MobiDB-lite"/>
    </source>
</evidence>
<protein>
    <submittedName>
        <fullName evidence="2">Unannotated protein</fullName>
    </submittedName>
</protein>
<gene>
    <name evidence="2" type="ORF">UFOPK3720_00305</name>
</gene>
<name>A0A6J7HRA3_9ZZZZ</name>
<dbReference type="EMBL" id="CAFBNB010000035">
    <property type="protein sequence ID" value="CAB4922594.1"/>
    <property type="molecule type" value="Genomic_DNA"/>
</dbReference>
<sequence>MYARGFDSDVIEQRCACGGFVALGITGWQVALIAPPELDSGPVDRIAPWLERHGGEYRGADAPAGEDDARNARRRLSLDDARREDPCDRQCQRLRIGMTKDLAVGHPGVGREARVLA</sequence>
<accession>A0A6J7HRA3</accession>
<feature type="compositionally biased region" description="Basic and acidic residues" evidence="1">
    <location>
        <begin position="67"/>
        <end position="83"/>
    </location>
</feature>
<proteinExistence type="predicted"/>
<feature type="region of interest" description="Disordered" evidence="1">
    <location>
        <begin position="57"/>
        <end position="83"/>
    </location>
</feature>
<organism evidence="2">
    <name type="scientific">freshwater metagenome</name>
    <dbReference type="NCBI Taxonomy" id="449393"/>
    <lineage>
        <taxon>unclassified sequences</taxon>
        <taxon>metagenomes</taxon>
        <taxon>ecological metagenomes</taxon>
    </lineage>
</organism>